<name>A0ABT6FH38_9BACT</name>
<keyword evidence="1" id="KW-0813">Transport</keyword>
<dbReference type="CDD" id="cd03214">
    <property type="entry name" value="ABC_Iron-Siderophores_B12_Hemin"/>
    <property type="match status" value="1"/>
</dbReference>
<evidence type="ECO:0000256" key="4">
    <source>
        <dbReference type="ARBA" id="ARBA00022967"/>
    </source>
</evidence>
<evidence type="ECO:0000259" key="6">
    <source>
        <dbReference type="PROSITE" id="PS50893"/>
    </source>
</evidence>
<dbReference type="Proteomes" id="UP001216907">
    <property type="component" value="Unassembled WGS sequence"/>
</dbReference>
<dbReference type="Gene3D" id="3.40.50.300">
    <property type="entry name" value="P-loop containing nucleotide triphosphate hydrolases"/>
    <property type="match status" value="1"/>
</dbReference>
<evidence type="ECO:0000256" key="3">
    <source>
        <dbReference type="ARBA" id="ARBA00022840"/>
    </source>
</evidence>
<protein>
    <submittedName>
        <fullName evidence="7">ABC transporter ATP-binding protein</fullName>
    </submittedName>
</protein>
<dbReference type="Pfam" id="PF00005">
    <property type="entry name" value="ABC_tran"/>
    <property type="match status" value="1"/>
</dbReference>
<dbReference type="SMART" id="SM00382">
    <property type="entry name" value="AAA"/>
    <property type="match status" value="1"/>
</dbReference>
<keyword evidence="3 7" id="KW-0067">ATP-binding</keyword>
<dbReference type="SUPFAM" id="SSF52540">
    <property type="entry name" value="P-loop containing nucleoside triphosphate hydrolases"/>
    <property type="match status" value="1"/>
</dbReference>
<evidence type="ECO:0000256" key="1">
    <source>
        <dbReference type="ARBA" id="ARBA00022448"/>
    </source>
</evidence>
<dbReference type="PANTHER" id="PTHR42794">
    <property type="entry name" value="HEMIN IMPORT ATP-BINDING PROTEIN HMUV"/>
    <property type="match status" value="1"/>
</dbReference>
<feature type="domain" description="ABC transporter" evidence="6">
    <location>
        <begin position="11"/>
        <end position="249"/>
    </location>
</feature>
<evidence type="ECO:0000256" key="5">
    <source>
        <dbReference type="ARBA" id="ARBA00037066"/>
    </source>
</evidence>
<keyword evidence="2" id="KW-0547">Nucleotide-binding</keyword>
<proteinExistence type="predicted"/>
<dbReference type="InterPro" id="IPR003593">
    <property type="entry name" value="AAA+_ATPase"/>
</dbReference>
<dbReference type="GO" id="GO:0005524">
    <property type="term" value="F:ATP binding"/>
    <property type="evidence" value="ECO:0007669"/>
    <property type="project" value="UniProtKB-KW"/>
</dbReference>
<keyword evidence="4" id="KW-1278">Translocase</keyword>
<dbReference type="RefSeq" id="WP_277863148.1">
    <property type="nucleotide sequence ID" value="NZ_JARRAG010000002.1"/>
</dbReference>
<dbReference type="EMBL" id="JARRAG010000002">
    <property type="protein sequence ID" value="MDG3006857.1"/>
    <property type="molecule type" value="Genomic_DNA"/>
</dbReference>
<keyword evidence="8" id="KW-1185">Reference proteome</keyword>
<dbReference type="InterPro" id="IPR017871">
    <property type="entry name" value="ABC_transporter-like_CS"/>
</dbReference>
<evidence type="ECO:0000313" key="8">
    <source>
        <dbReference type="Proteomes" id="UP001216907"/>
    </source>
</evidence>
<evidence type="ECO:0000256" key="2">
    <source>
        <dbReference type="ARBA" id="ARBA00022741"/>
    </source>
</evidence>
<comment type="caution">
    <text evidence="7">The sequence shown here is derived from an EMBL/GenBank/DDBJ whole genome shotgun (WGS) entry which is preliminary data.</text>
</comment>
<organism evidence="7 8">
    <name type="scientific">Paludisphaera mucosa</name>
    <dbReference type="NCBI Taxonomy" id="3030827"/>
    <lineage>
        <taxon>Bacteria</taxon>
        <taxon>Pseudomonadati</taxon>
        <taxon>Planctomycetota</taxon>
        <taxon>Planctomycetia</taxon>
        <taxon>Isosphaerales</taxon>
        <taxon>Isosphaeraceae</taxon>
        <taxon>Paludisphaera</taxon>
    </lineage>
</organism>
<dbReference type="PANTHER" id="PTHR42794:SF1">
    <property type="entry name" value="HEMIN IMPORT ATP-BINDING PROTEIN HMUV"/>
    <property type="match status" value="1"/>
</dbReference>
<evidence type="ECO:0000313" key="7">
    <source>
        <dbReference type="EMBL" id="MDG3006857.1"/>
    </source>
</evidence>
<comment type="function">
    <text evidence="5">Part of the ABC transporter complex HmuTUV involved in hemin import. Responsible for energy coupling to the transport system.</text>
</comment>
<sequence>MTAGRPPLPRLRVQGLACGYGRGRPDVLTGVELDVEAGSILALLGPNGSGKTTLLRTLARLLPPRAGSITVDGEDAWKRGRAWSHRRVAIALQDEPQGSRLTIDEVVRLGRAAHRGWWLPMTDEDGAVVERVLERTRLAPIRDRTVDALSAGEWQRVVLAQAMAQEPRVLLLDEPTAHLDWHYQFEILELVDHLARDEGLAVVLSLHDLNQASTWADRIALLAEGALLCVGSPEEVLTADLLARAYRCPVLVDRHPLTGAPMVLPPPRSRRGAEETRKP</sequence>
<reference evidence="7 8" key="1">
    <citation type="submission" date="2023-03" db="EMBL/GenBank/DDBJ databases">
        <title>Paludisphaera mucosa sp. nov. a novel planctomycete from northern fen.</title>
        <authorList>
            <person name="Ivanova A."/>
        </authorList>
    </citation>
    <scope>NUCLEOTIDE SEQUENCE [LARGE SCALE GENOMIC DNA]</scope>
    <source>
        <strain evidence="7 8">Pla2</strain>
    </source>
</reference>
<dbReference type="PROSITE" id="PS00211">
    <property type="entry name" value="ABC_TRANSPORTER_1"/>
    <property type="match status" value="1"/>
</dbReference>
<dbReference type="PROSITE" id="PS50893">
    <property type="entry name" value="ABC_TRANSPORTER_2"/>
    <property type="match status" value="1"/>
</dbReference>
<accession>A0ABT6FH38</accession>
<dbReference type="InterPro" id="IPR003439">
    <property type="entry name" value="ABC_transporter-like_ATP-bd"/>
</dbReference>
<dbReference type="InterPro" id="IPR027417">
    <property type="entry name" value="P-loop_NTPase"/>
</dbReference>
<gene>
    <name evidence="7" type="ORF">PZE19_24055</name>
</gene>